<comment type="caution">
    <text evidence="2">The sequence shown here is derived from an EMBL/GenBank/DDBJ whole genome shotgun (WGS) entry which is preliminary data.</text>
</comment>
<name>A0A6A1WT68_9ROSI</name>
<accession>A0A6A1WT68</accession>
<dbReference type="AlphaFoldDB" id="A0A6A1WT68"/>
<evidence type="ECO:0000259" key="1">
    <source>
        <dbReference type="Pfam" id="PF26130"/>
    </source>
</evidence>
<dbReference type="InterPro" id="IPR058594">
    <property type="entry name" value="PB1-like_dom_pln"/>
</dbReference>
<proteinExistence type="predicted"/>
<dbReference type="Pfam" id="PF26130">
    <property type="entry name" value="PB1-like"/>
    <property type="match status" value="1"/>
</dbReference>
<dbReference type="EMBL" id="RXIC02000019">
    <property type="protein sequence ID" value="KAB1225980.1"/>
    <property type="molecule type" value="Genomic_DNA"/>
</dbReference>
<protein>
    <recommendedName>
        <fullName evidence="1">PB1-like domain-containing protein</fullName>
    </recommendedName>
</protein>
<dbReference type="Proteomes" id="UP000516437">
    <property type="component" value="Chromosome 1"/>
</dbReference>
<evidence type="ECO:0000313" key="2">
    <source>
        <dbReference type="EMBL" id="KAB1225980.1"/>
    </source>
</evidence>
<gene>
    <name evidence="2" type="ORF">CJ030_MR1G018399</name>
</gene>
<organism evidence="2 3">
    <name type="scientific">Morella rubra</name>
    <name type="common">Chinese bayberry</name>
    <dbReference type="NCBI Taxonomy" id="262757"/>
    <lineage>
        <taxon>Eukaryota</taxon>
        <taxon>Viridiplantae</taxon>
        <taxon>Streptophyta</taxon>
        <taxon>Embryophyta</taxon>
        <taxon>Tracheophyta</taxon>
        <taxon>Spermatophyta</taxon>
        <taxon>Magnoliopsida</taxon>
        <taxon>eudicotyledons</taxon>
        <taxon>Gunneridae</taxon>
        <taxon>Pentapetalae</taxon>
        <taxon>rosids</taxon>
        <taxon>fabids</taxon>
        <taxon>Fagales</taxon>
        <taxon>Myricaceae</taxon>
        <taxon>Morella</taxon>
    </lineage>
</organism>
<sequence>MSEVSGDILEAGAYIFDVDSYKRECNQVLGLAVLMLSKGSSLAINDLAEGRKPMATKLVNIGVQGGERMQRSNRRECPALVRIACVVLPKQEICTCCGLVSASGHKKSLTSGLKTSEHSSKFSLCTKDYDHEHHQVLAEEERKGQCQNRTGWVWNPSAQIKLLVSSVSWFAGVSGSPHAGGLKIVIYHGGTFLGGRGQLYVGGSADVVGNMDPDFISLEEIRSTVNGLGYVESGDLWYTFDDEEWVAVKTFKSDRDVINMINRSRAEKRKVLNIFVEHVIDEAELLQLDSPLAELEGIRKTAGFSFCFLVGSKL</sequence>
<reference evidence="2 3" key="1">
    <citation type="journal article" date="2019" name="Plant Biotechnol. J.">
        <title>The red bayberry genome and genetic basis of sex determination.</title>
        <authorList>
            <person name="Jia H.M."/>
            <person name="Jia H.J."/>
            <person name="Cai Q.L."/>
            <person name="Wang Y."/>
            <person name="Zhao H.B."/>
            <person name="Yang W.F."/>
            <person name="Wang G.Y."/>
            <person name="Li Y.H."/>
            <person name="Zhan D.L."/>
            <person name="Shen Y.T."/>
            <person name="Niu Q.F."/>
            <person name="Chang L."/>
            <person name="Qiu J."/>
            <person name="Zhao L."/>
            <person name="Xie H.B."/>
            <person name="Fu W.Y."/>
            <person name="Jin J."/>
            <person name="Li X.W."/>
            <person name="Jiao Y."/>
            <person name="Zhou C.C."/>
            <person name="Tu T."/>
            <person name="Chai C.Y."/>
            <person name="Gao J.L."/>
            <person name="Fan L.J."/>
            <person name="van de Weg E."/>
            <person name="Wang J.Y."/>
            <person name="Gao Z.S."/>
        </authorList>
    </citation>
    <scope>NUCLEOTIDE SEQUENCE [LARGE SCALE GENOMIC DNA]</scope>
    <source>
        <tissue evidence="2">Leaves</tissue>
    </source>
</reference>
<keyword evidence="3" id="KW-1185">Reference proteome</keyword>
<feature type="domain" description="PB1-like" evidence="1">
    <location>
        <begin position="182"/>
        <end position="278"/>
    </location>
</feature>
<evidence type="ECO:0000313" key="3">
    <source>
        <dbReference type="Proteomes" id="UP000516437"/>
    </source>
</evidence>